<evidence type="ECO:0000256" key="2">
    <source>
        <dbReference type="SAM" id="MobiDB-lite"/>
    </source>
</evidence>
<gene>
    <name evidence="4" type="ORF">Tci_011866</name>
</gene>
<sequence length="382" mass="42669">MPPRMTTRRASRSTAAPRGGGTGGRVVRGARRTREPVRRNNERISELDGQGNDRGVYANGVSSQGSNQGKGRNQDGDAVNDNIHGDKAGILIDKAIRNGSLKKNTEKRCNGEEPSRDRIVKDDNKRTRTRNAFATTANPIRREYTGTAPKCMNCNLHHSPKSPCRDCFSCNRLGHLAKDCRMIPRKINLVNARNLTAARGAFFKCDGTNHFKAACPRLNQAQRLGGSRLNQVVDIDGGQGRGNNGNRARRGAYMLAAEEARQDPNIMTEVQFLGHLINGDGIYVEPSMIEAVKNWEAPRTPSEVPLKGDVRTMIMDEAHKSKYFVHPGADKMYYDLRDMYWWPGMKKNIAVYASKCLTYLKVKAEHQRPSGLLQKPKIPEWK</sequence>
<keyword evidence="4" id="KW-0695">RNA-directed DNA polymerase</keyword>
<feature type="compositionally biased region" description="Basic and acidic residues" evidence="2">
    <location>
        <begin position="32"/>
        <end position="46"/>
    </location>
</feature>
<dbReference type="PROSITE" id="PS50158">
    <property type="entry name" value="ZF_CCHC"/>
    <property type="match status" value="1"/>
</dbReference>
<dbReference type="Pfam" id="PF17921">
    <property type="entry name" value="Integrase_H2C2"/>
    <property type="match status" value="1"/>
</dbReference>
<dbReference type="InterPro" id="IPR001878">
    <property type="entry name" value="Znf_CCHC"/>
</dbReference>
<dbReference type="EMBL" id="BKCJ010001230">
    <property type="protein sequence ID" value="GEU39888.1"/>
    <property type="molecule type" value="Genomic_DNA"/>
</dbReference>
<dbReference type="Pfam" id="PF00098">
    <property type="entry name" value="zf-CCHC"/>
    <property type="match status" value="1"/>
</dbReference>
<dbReference type="PANTHER" id="PTHR37984:SF5">
    <property type="entry name" value="PROTEIN NYNRIN-LIKE"/>
    <property type="match status" value="1"/>
</dbReference>
<keyword evidence="1" id="KW-0862">Zinc</keyword>
<dbReference type="AlphaFoldDB" id="A0A6L2JS19"/>
<protein>
    <submittedName>
        <fullName evidence="4">Putative reverse transcriptase domain-containing protein</fullName>
    </submittedName>
</protein>
<dbReference type="GO" id="GO:0003964">
    <property type="term" value="F:RNA-directed DNA polymerase activity"/>
    <property type="evidence" value="ECO:0007669"/>
    <property type="project" value="UniProtKB-KW"/>
</dbReference>
<reference evidence="4" key="1">
    <citation type="journal article" date="2019" name="Sci. Rep.">
        <title>Draft genome of Tanacetum cinerariifolium, the natural source of mosquito coil.</title>
        <authorList>
            <person name="Yamashiro T."/>
            <person name="Shiraishi A."/>
            <person name="Satake H."/>
            <person name="Nakayama K."/>
        </authorList>
    </citation>
    <scope>NUCLEOTIDE SEQUENCE</scope>
</reference>
<dbReference type="SUPFAM" id="SSF56672">
    <property type="entry name" value="DNA/RNA polymerases"/>
    <property type="match status" value="1"/>
</dbReference>
<feature type="domain" description="CCHC-type" evidence="3">
    <location>
        <begin position="167"/>
        <end position="181"/>
    </location>
</feature>
<dbReference type="Gene3D" id="4.10.60.10">
    <property type="entry name" value="Zinc finger, CCHC-type"/>
    <property type="match status" value="1"/>
</dbReference>
<dbReference type="Gene3D" id="1.10.340.70">
    <property type="match status" value="1"/>
</dbReference>
<dbReference type="SMART" id="SM00343">
    <property type="entry name" value="ZnF_C2HC"/>
    <property type="match status" value="2"/>
</dbReference>
<organism evidence="4">
    <name type="scientific">Tanacetum cinerariifolium</name>
    <name type="common">Dalmatian daisy</name>
    <name type="synonym">Chrysanthemum cinerariifolium</name>
    <dbReference type="NCBI Taxonomy" id="118510"/>
    <lineage>
        <taxon>Eukaryota</taxon>
        <taxon>Viridiplantae</taxon>
        <taxon>Streptophyta</taxon>
        <taxon>Embryophyta</taxon>
        <taxon>Tracheophyta</taxon>
        <taxon>Spermatophyta</taxon>
        <taxon>Magnoliopsida</taxon>
        <taxon>eudicotyledons</taxon>
        <taxon>Gunneridae</taxon>
        <taxon>Pentapetalae</taxon>
        <taxon>asterids</taxon>
        <taxon>campanulids</taxon>
        <taxon>Asterales</taxon>
        <taxon>Asteraceae</taxon>
        <taxon>Asteroideae</taxon>
        <taxon>Anthemideae</taxon>
        <taxon>Anthemidinae</taxon>
        <taxon>Tanacetum</taxon>
    </lineage>
</organism>
<evidence type="ECO:0000256" key="1">
    <source>
        <dbReference type="PROSITE-ProRule" id="PRU00047"/>
    </source>
</evidence>
<dbReference type="InterPro" id="IPR043502">
    <property type="entry name" value="DNA/RNA_pol_sf"/>
</dbReference>
<dbReference type="GO" id="GO:0008270">
    <property type="term" value="F:zinc ion binding"/>
    <property type="evidence" value="ECO:0007669"/>
    <property type="project" value="UniProtKB-KW"/>
</dbReference>
<evidence type="ECO:0000259" key="3">
    <source>
        <dbReference type="PROSITE" id="PS50158"/>
    </source>
</evidence>
<accession>A0A6L2JS19</accession>
<name>A0A6L2JS19_TANCI</name>
<proteinExistence type="predicted"/>
<feature type="compositionally biased region" description="Polar residues" evidence="2">
    <location>
        <begin position="60"/>
        <end position="71"/>
    </location>
</feature>
<keyword evidence="1" id="KW-0479">Metal-binding</keyword>
<keyword evidence="4" id="KW-0548">Nucleotidyltransferase</keyword>
<keyword evidence="4" id="KW-0808">Transferase</keyword>
<dbReference type="InterPro" id="IPR050951">
    <property type="entry name" value="Retrovirus_Pol_polyprotein"/>
</dbReference>
<keyword evidence="1" id="KW-0863">Zinc-finger</keyword>
<comment type="caution">
    <text evidence="4">The sequence shown here is derived from an EMBL/GenBank/DDBJ whole genome shotgun (WGS) entry which is preliminary data.</text>
</comment>
<feature type="compositionally biased region" description="Basic residues" evidence="2">
    <location>
        <begin position="1"/>
        <end position="11"/>
    </location>
</feature>
<dbReference type="PANTHER" id="PTHR37984">
    <property type="entry name" value="PROTEIN CBG26694"/>
    <property type="match status" value="1"/>
</dbReference>
<dbReference type="InterPro" id="IPR041588">
    <property type="entry name" value="Integrase_H2C2"/>
</dbReference>
<feature type="region of interest" description="Disordered" evidence="2">
    <location>
        <begin position="1"/>
        <end position="84"/>
    </location>
</feature>
<dbReference type="GO" id="GO:0003676">
    <property type="term" value="F:nucleic acid binding"/>
    <property type="evidence" value="ECO:0007669"/>
    <property type="project" value="InterPro"/>
</dbReference>
<evidence type="ECO:0000313" key="4">
    <source>
        <dbReference type="EMBL" id="GEU39888.1"/>
    </source>
</evidence>